<keyword evidence="1" id="KW-0175">Coiled coil</keyword>
<evidence type="ECO:0000256" key="2">
    <source>
        <dbReference type="SAM" id="MobiDB-lite"/>
    </source>
</evidence>
<feature type="compositionally biased region" description="Polar residues" evidence="2">
    <location>
        <begin position="434"/>
        <end position="455"/>
    </location>
</feature>
<gene>
    <name evidence="3" type="ORF">BSTOLATCC_MIC53777</name>
</gene>
<feature type="region of interest" description="Disordered" evidence="2">
    <location>
        <begin position="433"/>
        <end position="455"/>
    </location>
</feature>
<evidence type="ECO:0000313" key="4">
    <source>
        <dbReference type="Proteomes" id="UP001162131"/>
    </source>
</evidence>
<protein>
    <submittedName>
        <fullName evidence="3">Uncharacterized protein</fullName>
    </submittedName>
</protein>
<keyword evidence="4" id="KW-1185">Reference proteome</keyword>
<evidence type="ECO:0000313" key="3">
    <source>
        <dbReference type="EMBL" id="CAG9331714.1"/>
    </source>
</evidence>
<dbReference type="AlphaFoldDB" id="A0AAU9JWR0"/>
<reference evidence="3" key="1">
    <citation type="submission" date="2021-09" db="EMBL/GenBank/DDBJ databases">
        <authorList>
            <consortium name="AG Swart"/>
            <person name="Singh M."/>
            <person name="Singh A."/>
            <person name="Seah K."/>
            <person name="Emmerich C."/>
        </authorList>
    </citation>
    <scope>NUCLEOTIDE SEQUENCE</scope>
    <source>
        <strain evidence="3">ATCC30299</strain>
    </source>
</reference>
<dbReference type="Gene3D" id="1.10.287.1490">
    <property type="match status" value="1"/>
</dbReference>
<evidence type="ECO:0000256" key="1">
    <source>
        <dbReference type="SAM" id="Coils"/>
    </source>
</evidence>
<sequence length="455" mass="53509">MEIKDFHFPPIGSLSNYNDSASRFETHRRVSNFSEMKVELTERECRLKRSQSRLNASHSVERVDFHAKKPIYDEIKQALLRNREISLSIKNNDSSRKEDYLRKSLERAKNDAMVNVAAAYNEAGKDLSVKVLNQVLKSVEILLKDQAKFQNEADIIHKVLKKSIFIEKEEINAEIMDHLYDDNKNLIFSSDRTIPYFILLKSLSENFLKMKAKYEKNKEIICNRTEELVKEIEGKEIKIKELNENIEDLKESKEKSDQEKADLMNKYKRLEEDLKFYIKVSSDRENMVQKVQRNNNDGKEIIKDLEWQIKKSELDYDYFYSEYRKLDKEHNELKLKYNNMMLSYPNMIVKLKQLHEGNEELEKRISGLEAENSELHFKTSVIDDLTPRPDLDKIISLLHIKNPPERTISKANTITIELRKAKNKKLREKIMQENIETSLNPNQSETSSPDASPLV</sequence>
<proteinExistence type="predicted"/>
<dbReference type="EMBL" id="CAJZBQ010000053">
    <property type="protein sequence ID" value="CAG9331714.1"/>
    <property type="molecule type" value="Genomic_DNA"/>
</dbReference>
<dbReference type="Proteomes" id="UP001162131">
    <property type="component" value="Unassembled WGS sequence"/>
</dbReference>
<comment type="caution">
    <text evidence="3">The sequence shown here is derived from an EMBL/GenBank/DDBJ whole genome shotgun (WGS) entry which is preliminary data.</text>
</comment>
<name>A0AAU9JWR0_9CILI</name>
<organism evidence="3 4">
    <name type="scientific">Blepharisma stoltei</name>
    <dbReference type="NCBI Taxonomy" id="1481888"/>
    <lineage>
        <taxon>Eukaryota</taxon>
        <taxon>Sar</taxon>
        <taxon>Alveolata</taxon>
        <taxon>Ciliophora</taxon>
        <taxon>Postciliodesmatophora</taxon>
        <taxon>Heterotrichea</taxon>
        <taxon>Heterotrichida</taxon>
        <taxon>Blepharismidae</taxon>
        <taxon>Blepharisma</taxon>
    </lineage>
</organism>
<feature type="coiled-coil region" evidence="1">
    <location>
        <begin position="351"/>
        <end position="378"/>
    </location>
</feature>
<accession>A0AAU9JWR0</accession>
<feature type="coiled-coil region" evidence="1">
    <location>
        <begin position="225"/>
        <end position="280"/>
    </location>
</feature>